<feature type="region of interest" description="Disordered" evidence="1">
    <location>
        <begin position="259"/>
        <end position="278"/>
    </location>
</feature>
<feature type="compositionally biased region" description="Polar residues" evidence="1">
    <location>
        <begin position="703"/>
        <end position="712"/>
    </location>
</feature>
<organism evidence="2 3">
    <name type="scientific">Penicillium brasilianum</name>
    <dbReference type="NCBI Taxonomy" id="104259"/>
    <lineage>
        <taxon>Eukaryota</taxon>
        <taxon>Fungi</taxon>
        <taxon>Dikarya</taxon>
        <taxon>Ascomycota</taxon>
        <taxon>Pezizomycotina</taxon>
        <taxon>Eurotiomycetes</taxon>
        <taxon>Eurotiomycetidae</taxon>
        <taxon>Eurotiales</taxon>
        <taxon>Aspergillaceae</taxon>
        <taxon>Penicillium</taxon>
    </lineage>
</organism>
<feature type="region of interest" description="Disordered" evidence="1">
    <location>
        <begin position="93"/>
        <end position="200"/>
    </location>
</feature>
<evidence type="ECO:0000313" key="3">
    <source>
        <dbReference type="Proteomes" id="UP000042958"/>
    </source>
</evidence>
<feature type="compositionally biased region" description="Basic and acidic residues" evidence="1">
    <location>
        <begin position="106"/>
        <end position="119"/>
    </location>
</feature>
<proteinExistence type="predicted"/>
<dbReference type="AlphaFoldDB" id="A0A0F7TMW7"/>
<keyword evidence="3" id="KW-1185">Reference proteome</keyword>
<dbReference type="OrthoDB" id="5419922at2759"/>
<evidence type="ECO:0008006" key="4">
    <source>
        <dbReference type="Google" id="ProtNLM"/>
    </source>
</evidence>
<evidence type="ECO:0000256" key="1">
    <source>
        <dbReference type="SAM" id="MobiDB-lite"/>
    </source>
</evidence>
<protein>
    <recommendedName>
        <fullName evidence="4">Protamine P1</fullName>
    </recommendedName>
</protein>
<feature type="region of interest" description="Disordered" evidence="1">
    <location>
        <begin position="327"/>
        <end position="482"/>
    </location>
</feature>
<dbReference type="Proteomes" id="UP000042958">
    <property type="component" value="Unassembled WGS sequence"/>
</dbReference>
<dbReference type="STRING" id="104259.A0A0F7TMW7"/>
<gene>
    <name evidence="2" type="ORF">PMG11_06763</name>
</gene>
<sequence>MPYPRAVSPFSLETYEPTVGAIAGDELPASDDELSEAERAAKRQRIEKLAESYLQGKPLFILSASLKGPFDQGWRNPWKKDRKDIVSRRINKRGKRAIQGPGRVVQETDLRRPKHREDLAVAASSPPAATHLAAQSPVPPVANASSAVTSRSAQKRPLQAATRDDQNLTTPRSIKKRKDTASRRTADRSFAPAGPADWLRKDGKRLNYTHIEPPSSPTPKIASRPADNNARVGALRTMEVRLPAAASHRRISITPTVEGAGETERMDISPEGSRVVGPTKQNHEHIMEKSLAAGPSATHKSSPIVDTHVPSSFRVISSTSQLPRFEYRRWHQDNNSPEAVKQSPLKGSSDVPESAVEKDSTLQSAAEEAQQDLPFEQTMPDVLVAPAAASIPNEPVTCAEDDTSTPIDSRVVSNAPAVTERIDNSVAEPDDLEEPKQPSGQLPDDGPKKASESELVQTSKDLRFADEAGVSTSIEEDIQPHTEQNTYENLPSAQHVPVPPGVSDRIPSLHSTAMPRVHADRNVEETSDTQLSTQAALLHAQKSFQEDLDSPEPEFIHPAEPEDTVLEAAEESILAQETPYNDPHASEKIPNPFLRRLSKDRIQAMSTQCIIDATTPYTFSTEKKINAFRELSPDQPNKQEGEKPGFADLFAPSPRIPSPSQDHEYHTAHSTPHDPDHGPEYNPDPTFTHRSTTQGTALPFALSGSTPTTAQDGQGAPLGVESFDLSQAIADAGSWLQQSFDFMKDVGRPSQPTRPT</sequence>
<name>A0A0F7TMW7_PENBI</name>
<reference evidence="3" key="1">
    <citation type="journal article" date="2015" name="Genome Announc.">
        <title>Draft genome sequence of the fungus Penicillium brasilianum MG11.</title>
        <authorList>
            <person name="Horn F."/>
            <person name="Linde J."/>
            <person name="Mattern D.J."/>
            <person name="Walther G."/>
            <person name="Guthke R."/>
            <person name="Brakhage A.A."/>
            <person name="Valiante V."/>
        </authorList>
    </citation>
    <scope>NUCLEOTIDE SEQUENCE [LARGE SCALE GENOMIC DNA]</scope>
    <source>
        <strain evidence="3">MG11</strain>
    </source>
</reference>
<feature type="compositionally biased region" description="Basic and acidic residues" evidence="1">
    <location>
        <begin position="661"/>
        <end position="679"/>
    </location>
</feature>
<accession>A0A0F7TMW7</accession>
<dbReference type="EMBL" id="CDHK01000006">
    <property type="protein sequence ID" value="CEJ58093.1"/>
    <property type="molecule type" value="Genomic_DNA"/>
</dbReference>
<evidence type="ECO:0000313" key="2">
    <source>
        <dbReference type="EMBL" id="CEJ58093.1"/>
    </source>
</evidence>
<feature type="region of interest" description="Disordered" evidence="1">
    <location>
        <begin position="630"/>
        <end position="718"/>
    </location>
</feature>
<feature type="compositionally biased region" description="Polar residues" evidence="1">
    <location>
        <begin position="143"/>
        <end position="152"/>
    </location>
</feature>